<evidence type="ECO:0000313" key="2">
    <source>
        <dbReference type="EMBL" id="PAP75989.1"/>
    </source>
</evidence>
<dbReference type="GO" id="GO:0006508">
    <property type="term" value="P:proteolysis"/>
    <property type="evidence" value="ECO:0007669"/>
    <property type="project" value="InterPro"/>
</dbReference>
<dbReference type="RefSeq" id="WP_095509631.1">
    <property type="nucleotide sequence ID" value="NZ_MQWD01000001.1"/>
</dbReference>
<dbReference type="PANTHER" id="PTHR32060:SF30">
    <property type="entry name" value="CARBOXY-TERMINAL PROCESSING PROTEASE CTPA"/>
    <property type="match status" value="1"/>
</dbReference>
<dbReference type="SUPFAM" id="SSF52096">
    <property type="entry name" value="ClpP/crotonase"/>
    <property type="match status" value="1"/>
</dbReference>
<feature type="domain" description="Tail specific protease" evidence="1">
    <location>
        <begin position="46"/>
        <end position="231"/>
    </location>
</feature>
<evidence type="ECO:0000313" key="3">
    <source>
        <dbReference type="Proteomes" id="UP000216339"/>
    </source>
</evidence>
<organism evidence="2 3">
    <name type="scientific">Rubrivirga marina</name>
    <dbReference type="NCBI Taxonomy" id="1196024"/>
    <lineage>
        <taxon>Bacteria</taxon>
        <taxon>Pseudomonadati</taxon>
        <taxon>Rhodothermota</taxon>
        <taxon>Rhodothermia</taxon>
        <taxon>Rhodothermales</taxon>
        <taxon>Rubricoccaceae</taxon>
        <taxon>Rubrivirga</taxon>
    </lineage>
</organism>
<dbReference type="GO" id="GO:0007165">
    <property type="term" value="P:signal transduction"/>
    <property type="evidence" value="ECO:0007669"/>
    <property type="project" value="TreeGrafter"/>
</dbReference>
<comment type="caution">
    <text evidence="2">The sequence shown here is derived from an EMBL/GenBank/DDBJ whole genome shotgun (WGS) entry which is preliminary data.</text>
</comment>
<dbReference type="Proteomes" id="UP000216339">
    <property type="component" value="Unassembled WGS sequence"/>
</dbReference>
<keyword evidence="3" id="KW-1185">Reference proteome</keyword>
<dbReference type="GO" id="GO:0004175">
    <property type="term" value="F:endopeptidase activity"/>
    <property type="evidence" value="ECO:0007669"/>
    <property type="project" value="TreeGrafter"/>
</dbReference>
<dbReference type="EMBL" id="MQWD01000001">
    <property type="protein sequence ID" value="PAP75989.1"/>
    <property type="molecule type" value="Genomic_DNA"/>
</dbReference>
<dbReference type="Gene3D" id="3.90.226.10">
    <property type="entry name" value="2-enoyl-CoA Hydratase, Chain A, domain 1"/>
    <property type="match status" value="1"/>
</dbReference>
<dbReference type="InterPro" id="IPR029045">
    <property type="entry name" value="ClpP/crotonase-like_dom_sf"/>
</dbReference>
<dbReference type="InterPro" id="IPR005151">
    <property type="entry name" value="Tail-specific_protease"/>
</dbReference>
<reference evidence="2 3" key="1">
    <citation type="submission" date="2016-11" db="EMBL/GenBank/DDBJ databases">
        <title>Study of marine rhodopsin-containing bacteria.</title>
        <authorList>
            <person name="Yoshizawa S."/>
            <person name="Kumagai Y."/>
            <person name="Kogure K."/>
        </authorList>
    </citation>
    <scope>NUCLEOTIDE SEQUENCE [LARGE SCALE GENOMIC DNA]</scope>
    <source>
        <strain evidence="2 3">SAORIC-28</strain>
    </source>
</reference>
<accession>A0A271IZR6</accession>
<dbReference type="Pfam" id="PF03572">
    <property type="entry name" value="Peptidase_S41"/>
    <property type="match status" value="1"/>
</dbReference>
<dbReference type="GO" id="GO:0030288">
    <property type="term" value="C:outer membrane-bounded periplasmic space"/>
    <property type="evidence" value="ECO:0007669"/>
    <property type="project" value="TreeGrafter"/>
</dbReference>
<dbReference type="AlphaFoldDB" id="A0A271IZR6"/>
<dbReference type="OrthoDB" id="1433859at2"/>
<dbReference type="PANTHER" id="PTHR32060">
    <property type="entry name" value="TAIL-SPECIFIC PROTEASE"/>
    <property type="match status" value="1"/>
</dbReference>
<gene>
    <name evidence="2" type="ORF">BSZ37_05800</name>
</gene>
<name>A0A271IZR6_9BACT</name>
<dbReference type="GO" id="GO:0008236">
    <property type="term" value="F:serine-type peptidase activity"/>
    <property type="evidence" value="ECO:0007669"/>
    <property type="project" value="InterPro"/>
</dbReference>
<sequence>MALGDGHSFLLVPEHSEAVAADAASAEPGWLRRLQGRVVEGSGGPVGVIRVPFFMGGDEGAVRYADSLVAAIRRVDAARPVGWIVDVRMNGGGNVWPMLAGLAPLLGDGVVGGSVAADGARSWTRIEGSAAVAVTPDTTAEVIRTSRAYLVSDPFAPVAVLADSATGSSAEAVALAFEGRPRSRRLGTATAGVSSANEGIPLPDGSVLVVTTDLMTDRTGRAYGVRLLPDVVAVDDPGAEADEAIETAAAWVRDQPEAECLEFVAPSAPGGPRPPDSAFSLHLGTAAGVLHMVGARHSDDPADPQVAAIEAAWTAFRPTVAFYEGPERPLAATADETIRQTGESGLVRWMAARDGVEVRRLEPAPGPEFGAVAAAVGAEPAALFFVLREAARLRDRKDTTGPALDEPIAELLRRAAPLGLPLADLDALRAAYARHFSDVPGSPADWRDVPGAWFDPGADDTQTGGQFMAEANRASSTFRDRHMARALAEAVPGERVFAVVGRDHVPAQAPALRCLLRRP</sequence>
<evidence type="ECO:0000259" key="1">
    <source>
        <dbReference type="Pfam" id="PF03572"/>
    </source>
</evidence>
<proteinExistence type="predicted"/>
<protein>
    <recommendedName>
        <fullName evidence="1">Tail specific protease domain-containing protein</fullName>
    </recommendedName>
</protein>